<comment type="caution">
    <text evidence="8">The sequence shown here is derived from an EMBL/GenBank/DDBJ whole genome shotgun (WGS) entry which is preliminary data.</text>
</comment>
<dbReference type="Pfam" id="PF14378">
    <property type="entry name" value="PAP2_3"/>
    <property type="match status" value="1"/>
</dbReference>
<evidence type="ECO:0000256" key="1">
    <source>
        <dbReference type="ARBA" id="ARBA00004141"/>
    </source>
</evidence>
<keyword evidence="4 6" id="KW-0472">Membrane</keyword>
<evidence type="ECO:0000256" key="5">
    <source>
        <dbReference type="SAM" id="MobiDB-lite"/>
    </source>
</evidence>
<proteinExistence type="predicted"/>
<name>A0ABW7ZU18_9ACTN</name>
<keyword evidence="2 6" id="KW-0812">Transmembrane</keyword>
<protein>
    <submittedName>
        <fullName evidence="8">Phosphatase PAP2 family protein</fullName>
    </submittedName>
</protein>
<accession>A0ABW7ZU18</accession>
<keyword evidence="9" id="KW-1185">Reference proteome</keyword>
<feature type="region of interest" description="Disordered" evidence="5">
    <location>
        <begin position="238"/>
        <end position="283"/>
    </location>
</feature>
<evidence type="ECO:0000313" key="8">
    <source>
        <dbReference type="EMBL" id="MFI7266334.1"/>
    </source>
</evidence>
<dbReference type="CDD" id="cd03386">
    <property type="entry name" value="PAP2_Aur1_like"/>
    <property type="match status" value="1"/>
</dbReference>
<feature type="transmembrane region" description="Helical" evidence="6">
    <location>
        <begin position="84"/>
        <end position="102"/>
    </location>
</feature>
<evidence type="ECO:0000256" key="6">
    <source>
        <dbReference type="SAM" id="Phobius"/>
    </source>
</evidence>
<evidence type="ECO:0000259" key="7">
    <source>
        <dbReference type="Pfam" id="PF14378"/>
    </source>
</evidence>
<sequence>MDVPSTAPVRAAALRRAARELTLVAVLFLAYKAGRQLVAGHADAARANGERIWWLERLLHLPDEAAVQAPLLLHELPVRLANSYYAYVHFPATVLCLLWLYLRRPAHYLRLRRALAALTAAALVLHVCVPLAPPRLTALTGLVDTGRRFGPTVYGRPDSDQLSNQYAAMPSLHVGWSLAVALALVAVTAGRWRWLWLAHPLVTAFVVVGTGNHYWLDAVVAVALLGLILAVLPRPAAPPPPPAPPVGGPPRPHVVPPPRRPGRRRHPRVPATADVRLRPPGRI</sequence>
<feature type="domain" description="Inositolphosphotransferase Aur1/Ipt1" evidence="7">
    <location>
        <begin position="51"/>
        <end position="230"/>
    </location>
</feature>
<evidence type="ECO:0000256" key="2">
    <source>
        <dbReference type="ARBA" id="ARBA00022692"/>
    </source>
</evidence>
<reference evidence="8 9" key="1">
    <citation type="submission" date="2024-10" db="EMBL/GenBank/DDBJ databases">
        <title>The Natural Products Discovery Center: Release of the First 8490 Sequenced Strains for Exploring Actinobacteria Biosynthetic Diversity.</title>
        <authorList>
            <person name="Kalkreuter E."/>
            <person name="Kautsar S.A."/>
            <person name="Yang D."/>
            <person name="Bader C.D."/>
            <person name="Teijaro C.N."/>
            <person name="Fluegel L."/>
            <person name="Davis C.M."/>
            <person name="Simpson J.R."/>
            <person name="Lauterbach L."/>
            <person name="Steele A.D."/>
            <person name="Gui C."/>
            <person name="Meng S."/>
            <person name="Li G."/>
            <person name="Viehrig K."/>
            <person name="Ye F."/>
            <person name="Su P."/>
            <person name="Kiefer A.F."/>
            <person name="Nichols A."/>
            <person name="Cepeda A.J."/>
            <person name="Yan W."/>
            <person name="Fan B."/>
            <person name="Jiang Y."/>
            <person name="Adhikari A."/>
            <person name="Zheng C.-J."/>
            <person name="Schuster L."/>
            <person name="Cowan T.M."/>
            <person name="Smanski M.J."/>
            <person name="Chevrette M.G."/>
            <person name="De Carvalho L.P.S."/>
            <person name="Shen B."/>
        </authorList>
    </citation>
    <scope>NUCLEOTIDE SEQUENCE [LARGE SCALE GENOMIC DNA]</scope>
    <source>
        <strain evidence="8 9">NPDC049845</strain>
    </source>
</reference>
<feature type="compositionally biased region" description="Pro residues" evidence="5">
    <location>
        <begin position="238"/>
        <end position="259"/>
    </location>
</feature>
<feature type="transmembrane region" description="Helical" evidence="6">
    <location>
        <begin position="192"/>
        <end position="208"/>
    </location>
</feature>
<evidence type="ECO:0000313" key="9">
    <source>
        <dbReference type="Proteomes" id="UP001612812"/>
    </source>
</evidence>
<dbReference type="PANTHER" id="PTHR31310">
    <property type="match status" value="1"/>
</dbReference>
<dbReference type="InterPro" id="IPR052185">
    <property type="entry name" value="IPC_Synthase-Related"/>
</dbReference>
<evidence type="ECO:0000256" key="3">
    <source>
        <dbReference type="ARBA" id="ARBA00022989"/>
    </source>
</evidence>
<feature type="transmembrane region" description="Helical" evidence="6">
    <location>
        <begin position="166"/>
        <end position="185"/>
    </location>
</feature>
<evidence type="ECO:0000256" key="4">
    <source>
        <dbReference type="ARBA" id="ARBA00023136"/>
    </source>
</evidence>
<comment type="subcellular location">
    <subcellularLocation>
        <location evidence="1">Membrane</location>
        <topology evidence="1">Multi-pass membrane protein</topology>
    </subcellularLocation>
</comment>
<feature type="transmembrane region" description="Helical" evidence="6">
    <location>
        <begin position="114"/>
        <end position="132"/>
    </location>
</feature>
<organism evidence="8 9">
    <name type="scientific">Micromonospora maritima</name>
    <dbReference type="NCBI Taxonomy" id="986711"/>
    <lineage>
        <taxon>Bacteria</taxon>
        <taxon>Bacillati</taxon>
        <taxon>Actinomycetota</taxon>
        <taxon>Actinomycetes</taxon>
        <taxon>Micromonosporales</taxon>
        <taxon>Micromonosporaceae</taxon>
        <taxon>Micromonospora</taxon>
    </lineage>
</organism>
<dbReference type="PANTHER" id="PTHR31310:SF7">
    <property type="entry name" value="PA-PHOSPHATASE RELATED-FAMILY PROTEIN DDB_G0268928"/>
    <property type="match status" value="1"/>
</dbReference>
<dbReference type="InterPro" id="IPR026841">
    <property type="entry name" value="Aur1/Ipt1"/>
</dbReference>
<keyword evidence="3 6" id="KW-1133">Transmembrane helix</keyword>
<dbReference type="RefSeq" id="WP_396771563.1">
    <property type="nucleotide sequence ID" value="NZ_JBITLA010000018.1"/>
</dbReference>
<dbReference type="Proteomes" id="UP001612812">
    <property type="component" value="Unassembled WGS sequence"/>
</dbReference>
<dbReference type="EMBL" id="JBITLE010000018">
    <property type="protein sequence ID" value="MFI7266334.1"/>
    <property type="molecule type" value="Genomic_DNA"/>
</dbReference>
<gene>
    <name evidence="8" type="ORF">ACIBP4_29015</name>
</gene>